<organism evidence="2 3">
    <name type="scientific">Actinomycetospora atypica</name>
    <dbReference type="NCBI Taxonomy" id="1290095"/>
    <lineage>
        <taxon>Bacteria</taxon>
        <taxon>Bacillati</taxon>
        <taxon>Actinomycetota</taxon>
        <taxon>Actinomycetes</taxon>
        <taxon>Pseudonocardiales</taxon>
        <taxon>Pseudonocardiaceae</taxon>
        <taxon>Actinomycetospora</taxon>
    </lineage>
</organism>
<evidence type="ECO:0000259" key="1">
    <source>
        <dbReference type="Pfam" id="PF07883"/>
    </source>
</evidence>
<dbReference type="EMBL" id="JBHSIV010000026">
    <property type="protein sequence ID" value="MFC5064734.1"/>
    <property type="molecule type" value="Genomic_DNA"/>
</dbReference>
<dbReference type="Proteomes" id="UP001595947">
    <property type="component" value="Unassembled WGS sequence"/>
</dbReference>
<sequence length="123" mass="12711">MTVIHHQDARRTETPNAVMTTFASPTQGGSDQALWQVEMAADARGPVHDMDAEQVWTVVEGSGRVVVGDEEWALGVGDTAVLDAGTTRQIVAGPTGLVAIVAGRGGAIASGPGRDPVVPPWIS</sequence>
<dbReference type="SUPFAM" id="SSF51182">
    <property type="entry name" value="RmlC-like cupins"/>
    <property type="match status" value="1"/>
</dbReference>
<gene>
    <name evidence="2" type="ORF">ACFPBZ_21100</name>
</gene>
<dbReference type="InterPro" id="IPR013096">
    <property type="entry name" value="Cupin_2"/>
</dbReference>
<evidence type="ECO:0000313" key="3">
    <source>
        <dbReference type="Proteomes" id="UP001595947"/>
    </source>
</evidence>
<dbReference type="InterPro" id="IPR011051">
    <property type="entry name" value="RmlC_Cupin_sf"/>
</dbReference>
<proteinExistence type="predicted"/>
<evidence type="ECO:0000313" key="2">
    <source>
        <dbReference type="EMBL" id="MFC5064734.1"/>
    </source>
</evidence>
<comment type="caution">
    <text evidence="2">The sequence shown here is derived from an EMBL/GenBank/DDBJ whole genome shotgun (WGS) entry which is preliminary data.</text>
</comment>
<dbReference type="RefSeq" id="WP_378038074.1">
    <property type="nucleotide sequence ID" value="NZ_JBHSIV010000026.1"/>
</dbReference>
<name>A0ABV9YRF8_9PSEU</name>
<dbReference type="Gene3D" id="2.60.120.10">
    <property type="entry name" value="Jelly Rolls"/>
    <property type="match status" value="1"/>
</dbReference>
<keyword evidence="3" id="KW-1185">Reference proteome</keyword>
<feature type="domain" description="Cupin type-2" evidence="1">
    <location>
        <begin position="37"/>
        <end position="90"/>
    </location>
</feature>
<dbReference type="InterPro" id="IPR014710">
    <property type="entry name" value="RmlC-like_jellyroll"/>
</dbReference>
<protein>
    <submittedName>
        <fullName evidence="2">Cupin domain-containing protein</fullName>
    </submittedName>
</protein>
<dbReference type="Pfam" id="PF07883">
    <property type="entry name" value="Cupin_2"/>
    <property type="match status" value="1"/>
</dbReference>
<accession>A0ABV9YRF8</accession>
<reference evidence="3" key="1">
    <citation type="journal article" date="2019" name="Int. J. Syst. Evol. Microbiol.">
        <title>The Global Catalogue of Microorganisms (GCM) 10K type strain sequencing project: providing services to taxonomists for standard genome sequencing and annotation.</title>
        <authorList>
            <consortium name="The Broad Institute Genomics Platform"/>
            <consortium name="The Broad Institute Genome Sequencing Center for Infectious Disease"/>
            <person name="Wu L."/>
            <person name="Ma J."/>
        </authorList>
    </citation>
    <scope>NUCLEOTIDE SEQUENCE [LARGE SCALE GENOMIC DNA]</scope>
    <source>
        <strain evidence="3">CGMCC 4.7093</strain>
    </source>
</reference>